<dbReference type="PANTHER" id="PTHR43806:SF11">
    <property type="entry name" value="CEREVISIN-RELATED"/>
    <property type="match status" value="1"/>
</dbReference>
<dbReference type="InterPro" id="IPR022398">
    <property type="entry name" value="Peptidase_S8_His-AS"/>
</dbReference>
<dbReference type="InterPro" id="IPR023827">
    <property type="entry name" value="Peptidase_S8_Asp-AS"/>
</dbReference>
<dbReference type="SUPFAM" id="SSF52743">
    <property type="entry name" value="Subtilisin-like"/>
    <property type="match status" value="1"/>
</dbReference>
<dbReference type="InterPro" id="IPR023828">
    <property type="entry name" value="Peptidase_S8_Ser-AS"/>
</dbReference>
<feature type="domain" description="Peptidase S8/S53" evidence="8">
    <location>
        <begin position="127"/>
        <end position="289"/>
    </location>
</feature>
<feature type="active site" description="Charge relay system" evidence="5">
    <location>
        <position position="186"/>
    </location>
</feature>
<organism evidence="9 10">
    <name type="scientific">Anabaena subtropica FACHB-260</name>
    <dbReference type="NCBI Taxonomy" id="2692884"/>
    <lineage>
        <taxon>Bacteria</taxon>
        <taxon>Bacillati</taxon>
        <taxon>Cyanobacteriota</taxon>
        <taxon>Cyanophyceae</taxon>
        <taxon>Nostocales</taxon>
        <taxon>Nostocaceae</taxon>
        <taxon>Anabaena</taxon>
    </lineage>
</organism>
<dbReference type="Proteomes" id="UP000607281">
    <property type="component" value="Unassembled WGS sequence"/>
</dbReference>
<keyword evidence="7" id="KW-0472">Membrane</keyword>
<sequence>MRHEKLSPGLLLAYQDWQNEGETNLINHRRSLGILPPKSIIKPIKSIVFIYCNADADLSHLSQYGVEVNQNSGSVRTAFLPLENLAILSEETAIHQIKPSRRLKLRMDVAPQVVQLPDFQTKTGLTGKNVIIGIIDTGIDAKHHAFAGRILRIWDQTLPGLGVNEGSYGAEFTDTQLSISQDTEGHGTHVAGIAAGADATYSGVASEAELIIIKSDLQDAHIADGIRYIFRVARELGRPAVVNISLGNHADAHDGSDSLSQIIDAESGRGRIVCCAAGNEGNYNIHGQANIPSGRSRGMRFHVPLNQIGIVWLNAWYVSSGQLEVSVRSPNGFVSPYQKIITDGNPTQTYNLPDSQVELVTPGTDPANGDYNFFVQIRGQGRSPVQGGVWQLRVRNISTSDTKLDVWALDDNSSVFFTGKSIKDAVKIGSPGCANSAVTVAAYTTKAKYQDIDSQIREMGLDLNTISDFSSEGPLRNNAQKPDVAAPGAMIVAALSSHTNGDGLQPTVGHRSMMINSQFIAMSGTSMAAPFITGLIALLLQRDPNLDPNAIKDLLRQSSSIPGKSPGTFDPKWGFGLINAASLIG</sequence>
<name>A0ABR8CPP5_9NOST</name>
<dbReference type="Gene3D" id="2.60.120.1290">
    <property type="match status" value="1"/>
</dbReference>
<dbReference type="InterPro" id="IPR034045">
    <property type="entry name" value="Pep_S8_CspA-like"/>
</dbReference>
<evidence type="ECO:0000256" key="7">
    <source>
        <dbReference type="SAM" id="Phobius"/>
    </source>
</evidence>
<dbReference type="PROSITE" id="PS00138">
    <property type="entry name" value="SUBTILASE_SER"/>
    <property type="match status" value="1"/>
</dbReference>
<feature type="domain" description="Peptidase S8/S53" evidence="8">
    <location>
        <begin position="388"/>
        <end position="559"/>
    </location>
</feature>
<keyword evidence="10" id="KW-1185">Reference proteome</keyword>
<evidence type="ECO:0000256" key="5">
    <source>
        <dbReference type="PROSITE-ProRule" id="PRU01240"/>
    </source>
</evidence>
<protein>
    <submittedName>
        <fullName evidence="9">S8 family peptidase</fullName>
    </submittedName>
</protein>
<dbReference type="CDD" id="cd07478">
    <property type="entry name" value="Peptidases_S8_CspA-like"/>
    <property type="match status" value="1"/>
</dbReference>
<dbReference type="PROSITE" id="PS00137">
    <property type="entry name" value="SUBTILASE_HIS"/>
    <property type="match status" value="1"/>
</dbReference>
<evidence type="ECO:0000256" key="1">
    <source>
        <dbReference type="ARBA" id="ARBA00011073"/>
    </source>
</evidence>
<dbReference type="Gene3D" id="3.40.50.200">
    <property type="entry name" value="Peptidase S8/S53 domain"/>
    <property type="match status" value="1"/>
</dbReference>
<evidence type="ECO:0000256" key="2">
    <source>
        <dbReference type="ARBA" id="ARBA00022670"/>
    </source>
</evidence>
<dbReference type="RefSeq" id="WP_190407349.1">
    <property type="nucleotide sequence ID" value="NZ_JACJRF010000017.1"/>
</dbReference>
<keyword evidence="3 5" id="KW-0378">Hydrolase</keyword>
<dbReference type="PROSITE" id="PS00136">
    <property type="entry name" value="SUBTILASE_ASP"/>
    <property type="match status" value="1"/>
</dbReference>
<dbReference type="InterPro" id="IPR050131">
    <property type="entry name" value="Peptidase_S8_subtilisin-like"/>
</dbReference>
<evidence type="ECO:0000313" key="9">
    <source>
        <dbReference type="EMBL" id="MBD2344899.1"/>
    </source>
</evidence>
<feature type="active site" description="Charge relay system" evidence="5">
    <location>
        <position position="136"/>
    </location>
</feature>
<evidence type="ECO:0000256" key="3">
    <source>
        <dbReference type="ARBA" id="ARBA00022801"/>
    </source>
</evidence>
<evidence type="ECO:0000256" key="4">
    <source>
        <dbReference type="ARBA" id="ARBA00022825"/>
    </source>
</evidence>
<keyword evidence="4 5" id="KW-0720">Serine protease</keyword>
<dbReference type="InterPro" id="IPR015500">
    <property type="entry name" value="Peptidase_S8_subtilisin-rel"/>
</dbReference>
<keyword evidence="7" id="KW-0812">Transmembrane</keyword>
<dbReference type="InterPro" id="IPR036852">
    <property type="entry name" value="Peptidase_S8/S53_dom_sf"/>
</dbReference>
<gene>
    <name evidence="9" type="ORF">H6G18_12180</name>
</gene>
<keyword evidence="2 5" id="KW-0645">Protease</keyword>
<dbReference type="InterPro" id="IPR000209">
    <property type="entry name" value="Peptidase_S8/S53_dom"/>
</dbReference>
<accession>A0ABR8CPP5</accession>
<evidence type="ECO:0000313" key="10">
    <source>
        <dbReference type="Proteomes" id="UP000607281"/>
    </source>
</evidence>
<proteinExistence type="inferred from homology"/>
<feature type="active site" description="Charge relay system" evidence="5">
    <location>
        <position position="526"/>
    </location>
</feature>
<comment type="caution">
    <text evidence="9">The sequence shown here is derived from an EMBL/GenBank/DDBJ whole genome shotgun (WGS) entry which is preliminary data.</text>
</comment>
<dbReference type="PRINTS" id="PR00723">
    <property type="entry name" value="SUBTILISIN"/>
</dbReference>
<evidence type="ECO:0000259" key="8">
    <source>
        <dbReference type="Pfam" id="PF00082"/>
    </source>
</evidence>
<dbReference type="Pfam" id="PF00082">
    <property type="entry name" value="Peptidase_S8"/>
    <property type="match status" value="2"/>
</dbReference>
<dbReference type="PROSITE" id="PS51892">
    <property type="entry name" value="SUBTILASE"/>
    <property type="match status" value="1"/>
</dbReference>
<keyword evidence="7" id="KW-1133">Transmembrane helix</keyword>
<reference evidence="9 10" key="1">
    <citation type="journal article" date="2020" name="ISME J.">
        <title>Comparative genomics reveals insights into cyanobacterial evolution and habitat adaptation.</title>
        <authorList>
            <person name="Chen M.Y."/>
            <person name="Teng W.K."/>
            <person name="Zhao L."/>
            <person name="Hu C.X."/>
            <person name="Zhou Y.K."/>
            <person name="Han B.P."/>
            <person name="Song L.R."/>
            <person name="Shu W.S."/>
        </authorList>
    </citation>
    <scope>NUCLEOTIDE SEQUENCE [LARGE SCALE GENOMIC DNA]</scope>
    <source>
        <strain evidence="9 10">FACHB-260</strain>
    </source>
</reference>
<dbReference type="EMBL" id="JACJRF010000017">
    <property type="protein sequence ID" value="MBD2344899.1"/>
    <property type="molecule type" value="Genomic_DNA"/>
</dbReference>
<comment type="similarity">
    <text evidence="1 5 6">Belongs to the peptidase S8 family.</text>
</comment>
<feature type="transmembrane region" description="Helical" evidence="7">
    <location>
        <begin position="519"/>
        <end position="540"/>
    </location>
</feature>
<dbReference type="PANTHER" id="PTHR43806">
    <property type="entry name" value="PEPTIDASE S8"/>
    <property type="match status" value="1"/>
</dbReference>
<evidence type="ECO:0000256" key="6">
    <source>
        <dbReference type="RuleBase" id="RU003355"/>
    </source>
</evidence>